<dbReference type="InParanoid" id="L5K1C8"/>
<keyword evidence="2" id="KW-1185">Reference proteome</keyword>
<organism evidence="1 2">
    <name type="scientific">Pteropus alecto</name>
    <name type="common">Black flying fox</name>
    <dbReference type="NCBI Taxonomy" id="9402"/>
    <lineage>
        <taxon>Eukaryota</taxon>
        <taxon>Metazoa</taxon>
        <taxon>Chordata</taxon>
        <taxon>Craniata</taxon>
        <taxon>Vertebrata</taxon>
        <taxon>Euteleostomi</taxon>
        <taxon>Mammalia</taxon>
        <taxon>Eutheria</taxon>
        <taxon>Laurasiatheria</taxon>
        <taxon>Chiroptera</taxon>
        <taxon>Yinpterochiroptera</taxon>
        <taxon>Pteropodoidea</taxon>
        <taxon>Pteropodidae</taxon>
        <taxon>Pteropodinae</taxon>
        <taxon>Pteropus</taxon>
    </lineage>
</organism>
<gene>
    <name evidence="1" type="ORF">PAL_GLEAN10024508</name>
</gene>
<reference evidence="2" key="1">
    <citation type="journal article" date="2013" name="Science">
        <title>Comparative analysis of bat genomes provides insight into the evolution of flight and immunity.</title>
        <authorList>
            <person name="Zhang G."/>
            <person name="Cowled C."/>
            <person name="Shi Z."/>
            <person name="Huang Z."/>
            <person name="Bishop-Lilly K.A."/>
            <person name="Fang X."/>
            <person name="Wynne J.W."/>
            <person name="Xiong Z."/>
            <person name="Baker M.L."/>
            <person name="Zhao W."/>
            <person name="Tachedjian M."/>
            <person name="Zhu Y."/>
            <person name="Zhou P."/>
            <person name="Jiang X."/>
            <person name="Ng J."/>
            <person name="Yang L."/>
            <person name="Wu L."/>
            <person name="Xiao J."/>
            <person name="Feng Y."/>
            <person name="Chen Y."/>
            <person name="Sun X."/>
            <person name="Zhang Y."/>
            <person name="Marsh G.A."/>
            <person name="Crameri G."/>
            <person name="Broder C.C."/>
            <person name="Frey K.G."/>
            <person name="Wang L.F."/>
            <person name="Wang J."/>
        </authorList>
    </citation>
    <scope>NUCLEOTIDE SEQUENCE [LARGE SCALE GENOMIC DNA]</scope>
</reference>
<dbReference type="EMBL" id="KB031072">
    <property type="protein sequence ID" value="ELK04308.1"/>
    <property type="molecule type" value="Genomic_DNA"/>
</dbReference>
<evidence type="ECO:0000313" key="2">
    <source>
        <dbReference type="Proteomes" id="UP000010552"/>
    </source>
</evidence>
<sequence>MASNFNDIVKQGYVRIRSRRLGTWLSHGGRVVGFSSRWSPNARNKYFSVAMGVRAENRGGVLSLPEAPGVPSSHSPPT</sequence>
<name>L5K1C8_PTEAL</name>
<proteinExistence type="predicted"/>
<accession>L5K1C8</accession>
<dbReference type="STRING" id="9402.L5K1C8"/>
<dbReference type="AlphaFoldDB" id="L5K1C8"/>
<protein>
    <submittedName>
        <fullName evidence="1">Uncharacterized protein</fullName>
    </submittedName>
</protein>
<dbReference type="Proteomes" id="UP000010552">
    <property type="component" value="Unassembled WGS sequence"/>
</dbReference>
<evidence type="ECO:0000313" key="1">
    <source>
        <dbReference type="EMBL" id="ELK04308.1"/>
    </source>
</evidence>